<accession>A0A0D3JIY5</accession>
<dbReference type="HOGENOM" id="CLU_012062_28_10_1"/>
<dbReference type="InterPro" id="IPR035979">
    <property type="entry name" value="RBD_domain_sf"/>
</dbReference>
<dbReference type="PaxDb" id="2903-EOD23470"/>
<feature type="domain" description="RRM" evidence="3">
    <location>
        <begin position="5"/>
        <end position="71"/>
    </location>
</feature>
<evidence type="ECO:0000259" key="3">
    <source>
        <dbReference type="PROSITE" id="PS50102"/>
    </source>
</evidence>
<evidence type="ECO:0000256" key="1">
    <source>
        <dbReference type="ARBA" id="ARBA00022884"/>
    </source>
</evidence>
<name>A0A0D3JIY5_EMIH1</name>
<organism evidence="4 5">
    <name type="scientific">Emiliania huxleyi (strain CCMP1516)</name>
    <dbReference type="NCBI Taxonomy" id="280463"/>
    <lineage>
        <taxon>Eukaryota</taxon>
        <taxon>Haptista</taxon>
        <taxon>Haptophyta</taxon>
        <taxon>Prymnesiophyceae</taxon>
        <taxon>Isochrysidales</taxon>
        <taxon>Noelaerhabdaceae</taxon>
        <taxon>Emiliania</taxon>
    </lineage>
</organism>
<dbReference type="KEGG" id="ehx:EMIHUDRAFT_239549"/>
<evidence type="ECO:0000256" key="2">
    <source>
        <dbReference type="PROSITE-ProRule" id="PRU00176"/>
    </source>
</evidence>
<reference evidence="4" key="2">
    <citation type="submission" date="2024-10" db="UniProtKB">
        <authorList>
            <consortium name="EnsemblProtists"/>
        </authorList>
    </citation>
    <scope>IDENTIFICATION</scope>
</reference>
<dbReference type="InterPro" id="IPR012677">
    <property type="entry name" value="Nucleotide-bd_a/b_plait_sf"/>
</dbReference>
<dbReference type="Pfam" id="PF00076">
    <property type="entry name" value="RRM_1"/>
    <property type="match status" value="1"/>
</dbReference>
<dbReference type="InterPro" id="IPR000504">
    <property type="entry name" value="RRM_dom"/>
</dbReference>
<keyword evidence="5" id="KW-1185">Reference proteome</keyword>
<dbReference type="Proteomes" id="UP000013827">
    <property type="component" value="Unassembled WGS sequence"/>
</dbReference>
<dbReference type="STRING" id="2903.R1E9V5"/>
<sequence>MSDLISLKVDNFPFETTTNELTDLFSKYGEVKDCYLPKDHATGNSRGFGFVRFGSQDEADAAIKGCRRSSG</sequence>
<reference evidence="5" key="1">
    <citation type="journal article" date="2013" name="Nature">
        <title>Pan genome of the phytoplankton Emiliania underpins its global distribution.</title>
        <authorList>
            <person name="Read B.A."/>
            <person name="Kegel J."/>
            <person name="Klute M.J."/>
            <person name="Kuo A."/>
            <person name="Lefebvre S.C."/>
            <person name="Maumus F."/>
            <person name="Mayer C."/>
            <person name="Miller J."/>
            <person name="Monier A."/>
            <person name="Salamov A."/>
            <person name="Young J."/>
            <person name="Aguilar M."/>
            <person name="Claverie J.M."/>
            <person name="Frickenhaus S."/>
            <person name="Gonzalez K."/>
            <person name="Herman E.K."/>
            <person name="Lin Y.C."/>
            <person name="Napier J."/>
            <person name="Ogata H."/>
            <person name="Sarno A.F."/>
            <person name="Shmutz J."/>
            <person name="Schroeder D."/>
            <person name="de Vargas C."/>
            <person name="Verret F."/>
            <person name="von Dassow P."/>
            <person name="Valentin K."/>
            <person name="Van de Peer Y."/>
            <person name="Wheeler G."/>
            <person name="Dacks J.B."/>
            <person name="Delwiche C.F."/>
            <person name="Dyhrman S.T."/>
            <person name="Glockner G."/>
            <person name="John U."/>
            <person name="Richards T."/>
            <person name="Worden A.Z."/>
            <person name="Zhang X."/>
            <person name="Grigoriev I.V."/>
            <person name="Allen A.E."/>
            <person name="Bidle K."/>
            <person name="Borodovsky M."/>
            <person name="Bowler C."/>
            <person name="Brownlee C."/>
            <person name="Cock J.M."/>
            <person name="Elias M."/>
            <person name="Gladyshev V.N."/>
            <person name="Groth M."/>
            <person name="Guda C."/>
            <person name="Hadaegh A."/>
            <person name="Iglesias-Rodriguez M.D."/>
            <person name="Jenkins J."/>
            <person name="Jones B.M."/>
            <person name="Lawson T."/>
            <person name="Leese F."/>
            <person name="Lindquist E."/>
            <person name="Lobanov A."/>
            <person name="Lomsadze A."/>
            <person name="Malik S.B."/>
            <person name="Marsh M.E."/>
            <person name="Mackinder L."/>
            <person name="Mock T."/>
            <person name="Mueller-Roeber B."/>
            <person name="Pagarete A."/>
            <person name="Parker M."/>
            <person name="Probert I."/>
            <person name="Quesneville H."/>
            <person name="Raines C."/>
            <person name="Rensing S.A."/>
            <person name="Riano-Pachon D.M."/>
            <person name="Richier S."/>
            <person name="Rokitta S."/>
            <person name="Shiraiwa Y."/>
            <person name="Soanes D.M."/>
            <person name="van der Giezen M."/>
            <person name="Wahlund T.M."/>
            <person name="Williams B."/>
            <person name="Wilson W."/>
            <person name="Wolfe G."/>
            <person name="Wurch L.L."/>
        </authorList>
    </citation>
    <scope>NUCLEOTIDE SEQUENCE</scope>
</reference>
<dbReference type="GO" id="GO:0003723">
    <property type="term" value="F:RNA binding"/>
    <property type="evidence" value="ECO:0007669"/>
    <property type="project" value="UniProtKB-UniRule"/>
</dbReference>
<dbReference type="InterPro" id="IPR052462">
    <property type="entry name" value="SLIRP/GR-RBP-like"/>
</dbReference>
<dbReference type="AlphaFoldDB" id="A0A0D3JIY5"/>
<dbReference type="Gene3D" id="3.30.70.330">
    <property type="match status" value="1"/>
</dbReference>
<dbReference type="GeneID" id="17269021"/>
<dbReference type="PROSITE" id="PS50102">
    <property type="entry name" value="RRM"/>
    <property type="match status" value="1"/>
</dbReference>
<dbReference type="SUPFAM" id="SSF54928">
    <property type="entry name" value="RNA-binding domain, RBD"/>
    <property type="match status" value="1"/>
</dbReference>
<dbReference type="eggNOG" id="KOG4207">
    <property type="taxonomic scope" value="Eukaryota"/>
</dbReference>
<keyword evidence="1 2" id="KW-0694">RNA-binding</keyword>
<evidence type="ECO:0000313" key="5">
    <source>
        <dbReference type="Proteomes" id="UP000013827"/>
    </source>
</evidence>
<dbReference type="EnsemblProtists" id="EOD23470">
    <property type="protein sequence ID" value="EOD23470"/>
    <property type="gene ID" value="EMIHUDRAFT_239549"/>
</dbReference>
<evidence type="ECO:0000313" key="4">
    <source>
        <dbReference type="EnsemblProtists" id="EOD23470"/>
    </source>
</evidence>
<dbReference type="SMART" id="SM00360">
    <property type="entry name" value="RRM"/>
    <property type="match status" value="1"/>
</dbReference>
<dbReference type="PANTHER" id="PTHR48027">
    <property type="entry name" value="HETEROGENEOUS NUCLEAR RIBONUCLEOPROTEIN 87F-RELATED"/>
    <property type="match status" value="1"/>
</dbReference>
<proteinExistence type="predicted"/>
<dbReference type="RefSeq" id="XP_005775899.1">
    <property type="nucleotide sequence ID" value="XM_005775842.1"/>
</dbReference>
<protein>
    <recommendedName>
        <fullName evidence="3">RRM domain-containing protein</fullName>
    </recommendedName>
</protein>